<evidence type="ECO:0000313" key="1">
    <source>
        <dbReference type="EMBL" id="CAG9115431.1"/>
    </source>
</evidence>
<comment type="caution">
    <text evidence="1">The sequence shown here is derived from an EMBL/GenBank/DDBJ whole genome shotgun (WGS) entry which is preliminary data.</text>
</comment>
<keyword evidence="2" id="KW-1185">Reference proteome</keyword>
<dbReference type="AlphaFoldDB" id="A0A8S4EIG4"/>
<proteinExistence type="predicted"/>
<organism evidence="1 2">
    <name type="scientific">Plutella xylostella</name>
    <name type="common">Diamondback moth</name>
    <name type="synonym">Plutella maculipennis</name>
    <dbReference type="NCBI Taxonomy" id="51655"/>
    <lineage>
        <taxon>Eukaryota</taxon>
        <taxon>Metazoa</taxon>
        <taxon>Ecdysozoa</taxon>
        <taxon>Arthropoda</taxon>
        <taxon>Hexapoda</taxon>
        <taxon>Insecta</taxon>
        <taxon>Pterygota</taxon>
        <taxon>Neoptera</taxon>
        <taxon>Endopterygota</taxon>
        <taxon>Lepidoptera</taxon>
        <taxon>Glossata</taxon>
        <taxon>Ditrysia</taxon>
        <taxon>Yponomeutoidea</taxon>
        <taxon>Plutellidae</taxon>
        <taxon>Plutella</taxon>
    </lineage>
</organism>
<accession>A0A8S4EIG4</accession>
<reference evidence="1" key="1">
    <citation type="submission" date="2020-11" db="EMBL/GenBank/DDBJ databases">
        <authorList>
            <person name="Whiteford S."/>
        </authorList>
    </citation>
    <scope>NUCLEOTIDE SEQUENCE</scope>
</reference>
<gene>
    <name evidence="1" type="ORF">PLXY2_LOCUS5733</name>
</gene>
<protein>
    <submittedName>
        <fullName evidence="1">(diamondback moth) hypothetical protein</fullName>
    </submittedName>
</protein>
<sequence>MDQFCELSPEQIISGAASFLLLALSRASFGGGGLAAWLRGALGQAHFPTPHASDHHKLAFIHNVLNGAASFLLLALSRASFGGGGLAAWLHGALGQAHFPTPHARDHHKLAFINNVLNGAASFLLLALSRASFGGGGLAAWLRGALGQTHFPTPHARDHHKLAFINNVLK</sequence>
<name>A0A8S4EIG4_PLUXY</name>
<evidence type="ECO:0000313" key="2">
    <source>
        <dbReference type="Proteomes" id="UP000653454"/>
    </source>
</evidence>
<dbReference type="Proteomes" id="UP000653454">
    <property type="component" value="Unassembled WGS sequence"/>
</dbReference>
<dbReference type="EMBL" id="CAJHNJ030000017">
    <property type="protein sequence ID" value="CAG9115431.1"/>
    <property type="molecule type" value="Genomic_DNA"/>
</dbReference>